<dbReference type="OrthoDB" id="2106730at2759"/>
<protein>
    <submittedName>
        <fullName evidence="3">DNA damage-repair/toleration protein DRT102</fullName>
    </submittedName>
</protein>
<dbReference type="InterPro" id="IPR012100">
    <property type="entry name" value="DRT102"/>
</dbReference>
<dbReference type="InterPro" id="IPR011051">
    <property type="entry name" value="RmlC_Cupin_sf"/>
</dbReference>
<dbReference type="Pfam" id="PF02502">
    <property type="entry name" value="LacAB_rpiB"/>
    <property type="match status" value="1"/>
</dbReference>
<dbReference type="AlphaFoldDB" id="A0A371ES76"/>
<dbReference type="PANTHER" id="PTHR30345:SF0">
    <property type="entry name" value="DNA DAMAGE-REPAIR_TOLERATION PROTEIN DRT102"/>
    <property type="match status" value="1"/>
</dbReference>
<dbReference type="InterPro" id="IPR003500">
    <property type="entry name" value="RpiB_LacA_LacB"/>
</dbReference>
<dbReference type="EMBL" id="QJKJ01012339">
    <property type="protein sequence ID" value="RDX68905.1"/>
    <property type="molecule type" value="Genomic_DNA"/>
</dbReference>
<dbReference type="SUPFAM" id="SSF89623">
    <property type="entry name" value="Ribose/Galactose isomerase RpiB/AlsB"/>
    <property type="match status" value="1"/>
</dbReference>
<dbReference type="GO" id="GO:0005975">
    <property type="term" value="P:carbohydrate metabolic process"/>
    <property type="evidence" value="ECO:0007669"/>
    <property type="project" value="InterPro"/>
</dbReference>
<organism evidence="3 4">
    <name type="scientific">Mucuna pruriens</name>
    <name type="common">Velvet bean</name>
    <name type="synonym">Dolichos pruriens</name>
    <dbReference type="NCBI Taxonomy" id="157652"/>
    <lineage>
        <taxon>Eukaryota</taxon>
        <taxon>Viridiplantae</taxon>
        <taxon>Streptophyta</taxon>
        <taxon>Embryophyta</taxon>
        <taxon>Tracheophyta</taxon>
        <taxon>Spermatophyta</taxon>
        <taxon>Magnoliopsida</taxon>
        <taxon>eudicotyledons</taxon>
        <taxon>Gunneridae</taxon>
        <taxon>Pentapetalae</taxon>
        <taxon>rosids</taxon>
        <taxon>fabids</taxon>
        <taxon>Fabales</taxon>
        <taxon>Fabaceae</taxon>
        <taxon>Papilionoideae</taxon>
        <taxon>50 kb inversion clade</taxon>
        <taxon>NPAAA clade</taxon>
        <taxon>indigoferoid/millettioid clade</taxon>
        <taxon>Phaseoleae</taxon>
        <taxon>Mucuna</taxon>
    </lineage>
</organism>
<keyword evidence="4" id="KW-1185">Reference proteome</keyword>
<dbReference type="InterPro" id="IPR036569">
    <property type="entry name" value="RpiB_LacA_LacB_sf"/>
</dbReference>
<dbReference type="Proteomes" id="UP000257109">
    <property type="component" value="Unassembled WGS sequence"/>
</dbReference>
<keyword evidence="1" id="KW-0812">Transmembrane</keyword>
<dbReference type="PANTHER" id="PTHR30345">
    <property type="entry name" value="RIBOSE-5-PHOSPHATE ISOMERASE B"/>
    <property type="match status" value="1"/>
</dbReference>
<name>A0A371ES76_MUCPR</name>
<dbReference type="InterPro" id="IPR013096">
    <property type="entry name" value="Cupin_2"/>
</dbReference>
<gene>
    <name evidence="3" type="primary">DRT102</name>
    <name evidence="3" type="ORF">CR513_52054</name>
</gene>
<sequence>MAAAPTRPIKIIAAADDFGTPLKDALVAYLRALNIHVEDLGTSSYYSAGAEVGRRVSQSSSSSSAVPEVRGLVACGTGAGVSIFANKFPGVYAATCLTPSDAVNARSINNCNVLAVSGKHTSPESAVEIMDAWLKTAFKSACPANDGEAWPREIESFLDHSLVEMPEIGKEGPVDTCAVCCLVKNRELNPIDLIPGGSMKILRESPTSAFVTFKAGSVEPAHHHTFGHDLVVIEGKKSVWNLTKEQRYDLTVGDYLFTPPGDVHRVKYYEDTHFFIKWDGHWDMFFDEDLDTAKNAIDKDLGLTKVNGTSSRDFVLSSLFYWVMLLAGWTMVLIDSAPLHLHRRVYNP</sequence>
<dbReference type="InterPro" id="IPR014710">
    <property type="entry name" value="RmlC-like_jellyroll"/>
</dbReference>
<evidence type="ECO:0000313" key="4">
    <source>
        <dbReference type="Proteomes" id="UP000257109"/>
    </source>
</evidence>
<dbReference type="PIRSF" id="PIRSF011609">
    <property type="entry name" value="DRT102"/>
    <property type="match status" value="1"/>
</dbReference>
<dbReference type="SUPFAM" id="SSF51182">
    <property type="entry name" value="RmlC-like cupins"/>
    <property type="match status" value="1"/>
</dbReference>
<comment type="caution">
    <text evidence="3">The sequence shown here is derived from an EMBL/GenBank/DDBJ whole genome shotgun (WGS) entry which is preliminary data.</text>
</comment>
<evidence type="ECO:0000256" key="1">
    <source>
        <dbReference type="SAM" id="Phobius"/>
    </source>
</evidence>
<dbReference type="Pfam" id="PF07883">
    <property type="entry name" value="Cupin_2"/>
    <property type="match status" value="1"/>
</dbReference>
<evidence type="ECO:0000313" key="3">
    <source>
        <dbReference type="EMBL" id="RDX68905.1"/>
    </source>
</evidence>
<proteinExistence type="predicted"/>
<feature type="transmembrane region" description="Helical" evidence="1">
    <location>
        <begin position="314"/>
        <end position="334"/>
    </location>
</feature>
<keyword evidence="1" id="KW-1133">Transmembrane helix</keyword>
<dbReference type="GO" id="GO:0016853">
    <property type="term" value="F:isomerase activity"/>
    <property type="evidence" value="ECO:0007669"/>
    <property type="project" value="InterPro"/>
</dbReference>
<reference evidence="3" key="1">
    <citation type="submission" date="2018-05" db="EMBL/GenBank/DDBJ databases">
        <title>Draft genome of Mucuna pruriens seed.</title>
        <authorList>
            <person name="Nnadi N.E."/>
            <person name="Vos R."/>
            <person name="Hasami M.H."/>
            <person name="Devisetty U.K."/>
            <person name="Aguiy J.C."/>
        </authorList>
    </citation>
    <scope>NUCLEOTIDE SEQUENCE [LARGE SCALE GENOMIC DNA]</scope>
    <source>
        <strain evidence="3">JCA_2017</strain>
    </source>
</reference>
<keyword evidence="1" id="KW-0472">Membrane</keyword>
<dbReference type="Gene3D" id="3.40.1400.10">
    <property type="entry name" value="Sugar-phosphate isomerase, RpiB/LacA/LacB"/>
    <property type="match status" value="1"/>
</dbReference>
<accession>A0A371ES76</accession>
<evidence type="ECO:0000259" key="2">
    <source>
        <dbReference type="Pfam" id="PF07883"/>
    </source>
</evidence>
<feature type="domain" description="Cupin type-2" evidence="2">
    <location>
        <begin position="210"/>
        <end position="267"/>
    </location>
</feature>
<dbReference type="Gene3D" id="2.60.120.10">
    <property type="entry name" value="Jelly Rolls"/>
    <property type="match status" value="1"/>
</dbReference>
<feature type="non-terminal residue" evidence="3">
    <location>
        <position position="1"/>
    </location>
</feature>
<dbReference type="STRING" id="157652.A0A371ES76"/>